<dbReference type="EMBL" id="VBAN01000003">
    <property type="protein sequence ID" value="TMI85538.1"/>
    <property type="molecule type" value="Genomic_DNA"/>
</dbReference>
<protein>
    <recommendedName>
        <fullName evidence="2">4-oxalocrotonate tautomerase-like domain-containing protein</fullName>
    </recommendedName>
</protein>
<proteinExistence type="predicted"/>
<reference evidence="3 4" key="1">
    <citation type="journal article" date="2019" name="Nat. Microbiol.">
        <title>Mediterranean grassland soil C-N compound turnover is dependent on rainfall and depth, and is mediated by genomically divergent microorganisms.</title>
        <authorList>
            <person name="Diamond S."/>
            <person name="Andeer P.F."/>
            <person name="Li Z."/>
            <person name="Crits-Christoph A."/>
            <person name="Burstein D."/>
            <person name="Anantharaman K."/>
            <person name="Lane K.R."/>
            <person name="Thomas B.C."/>
            <person name="Pan C."/>
            <person name="Northen T.R."/>
            <person name="Banfield J.F."/>
        </authorList>
    </citation>
    <scope>NUCLEOTIDE SEQUENCE [LARGE SCALE GENOMIC DNA]</scope>
    <source>
        <strain evidence="3">NP_6</strain>
    </source>
</reference>
<dbReference type="Pfam" id="PF01361">
    <property type="entry name" value="Tautomerase"/>
    <property type="match status" value="1"/>
</dbReference>
<dbReference type="AlphaFoldDB" id="A0A537JPS1"/>
<dbReference type="InterPro" id="IPR014347">
    <property type="entry name" value="Tautomerase/MIF_sf"/>
</dbReference>
<dbReference type="Gene3D" id="3.30.429.10">
    <property type="entry name" value="Macrophage Migration Inhibitory Factor"/>
    <property type="match status" value="1"/>
</dbReference>
<evidence type="ECO:0000313" key="3">
    <source>
        <dbReference type="EMBL" id="TMI85538.1"/>
    </source>
</evidence>
<sequence>MPVVHVHMLSGRTPEQKRRLVAAITRALVEE</sequence>
<dbReference type="InterPro" id="IPR004370">
    <property type="entry name" value="4-OT-like_dom"/>
</dbReference>
<evidence type="ECO:0000256" key="1">
    <source>
        <dbReference type="ARBA" id="ARBA00023235"/>
    </source>
</evidence>
<name>A0A537JPS1_9BACT</name>
<organism evidence="3 4">
    <name type="scientific">Candidatus Segetimicrobium genomatis</name>
    <dbReference type="NCBI Taxonomy" id="2569760"/>
    <lineage>
        <taxon>Bacteria</taxon>
        <taxon>Bacillati</taxon>
        <taxon>Candidatus Sysuimicrobiota</taxon>
        <taxon>Candidatus Sysuimicrobiia</taxon>
        <taxon>Candidatus Sysuimicrobiales</taxon>
        <taxon>Candidatus Segetimicrobiaceae</taxon>
        <taxon>Candidatus Segetimicrobium</taxon>
    </lineage>
</organism>
<accession>A0A537JPS1</accession>
<gene>
    <name evidence="3" type="ORF">E6H03_00110</name>
</gene>
<evidence type="ECO:0000313" key="4">
    <source>
        <dbReference type="Proteomes" id="UP000318093"/>
    </source>
</evidence>
<dbReference type="Proteomes" id="UP000318093">
    <property type="component" value="Unassembled WGS sequence"/>
</dbReference>
<feature type="domain" description="4-oxalocrotonate tautomerase-like" evidence="2">
    <location>
        <begin position="2"/>
        <end position="30"/>
    </location>
</feature>
<dbReference type="GO" id="GO:0016853">
    <property type="term" value="F:isomerase activity"/>
    <property type="evidence" value="ECO:0007669"/>
    <property type="project" value="UniProtKB-KW"/>
</dbReference>
<dbReference type="SUPFAM" id="SSF55331">
    <property type="entry name" value="Tautomerase/MIF"/>
    <property type="match status" value="1"/>
</dbReference>
<keyword evidence="1" id="KW-0413">Isomerase</keyword>
<evidence type="ECO:0000259" key="2">
    <source>
        <dbReference type="Pfam" id="PF01361"/>
    </source>
</evidence>
<comment type="caution">
    <text evidence="3">The sequence shown here is derived from an EMBL/GenBank/DDBJ whole genome shotgun (WGS) entry which is preliminary data.</text>
</comment>